<evidence type="ECO:0000256" key="1">
    <source>
        <dbReference type="ARBA" id="ARBA00008072"/>
    </source>
</evidence>
<keyword evidence="5" id="KW-1185">Reference proteome</keyword>
<dbReference type="PANTHER" id="PTHR45348">
    <property type="entry name" value="HYPOTHETICAL OXIDOREDUCTASE (EUROFUNG)"/>
    <property type="match status" value="1"/>
</dbReference>
<dbReference type="AlphaFoldDB" id="A0A165AC35"/>
<feature type="domain" description="Enoyl reductase (ER)" evidence="3">
    <location>
        <begin position="13"/>
        <end position="278"/>
    </location>
</feature>
<sequence length="349" mass="37345">MSAQQALAVIYFGEHLEKVARIIPTPGENQVLVKVTVAGLNPSDQKARDYDIFQWSHRLPAVIGSDVVGSVVAAGPGSHHGDLPPGTRVMTESNLHGTNDETALQEYVVADVPFTARVPDNLSDADAAVFPTNGVTAAVALFDESGLKIPFPSTPASASFDYKSQTLLIMGGGNVSKLATQFAKVAGIGTIIVIAGSYHAVELRAYGATHVIDRKLSDEEIFSKVREIVGDDLIYAFDAVGAPNTVNLAVSLLSDSKKGSLAKVLPTPPDAAIAQKKSNGFDDLMVFGSSHAHPEVGALFWKALPTWIEKGLVKPLRYAVVQGLDVDKVNLILNDMRDDKNKSRWHVRI</sequence>
<dbReference type="InterPro" id="IPR011032">
    <property type="entry name" value="GroES-like_sf"/>
</dbReference>
<dbReference type="RefSeq" id="XP_018185790.1">
    <property type="nucleotide sequence ID" value="XM_018331277.1"/>
</dbReference>
<comment type="similarity">
    <text evidence="1">Belongs to the zinc-containing alcohol dehydrogenase family.</text>
</comment>
<evidence type="ECO:0000256" key="2">
    <source>
        <dbReference type="ARBA" id="ARBA00023002"/>
    </source>
</evidence>
<keyword evidence="2" id="KW-0560">Oxidoreductase</keyword>
<dbReference type="InterPro" id="IPR013149">
    <property type="entry name" value="ADH-like_C"/>
</dbReference>
<accession>A0A165AC35</accession>
<dbReference type="Gene3D" id="3.90.180.10">
    <property type="entry name" value="Medium-chain alcohol dehydrogenases, catalytic domain"/>
    <property type="match status" value="1"/>
</dbReference>
<dbReference type="OrthoDB" id="9992527at2759"/>
<dbReference type="GeneID" id="28896414"/>
<evidence type="ECO:0000259" key="3">
    <source>
        <dbReference type="SMART" id="SM00829"/>
    </source>
</evidence>
<dbReference type="OMA" id="IVYQPSF"/>
<dbReference type="InterPro" id="IPR036291">
    <property type="entry name" value="NAD(P)-bd_dom_sf"/>
</dbReference>
<organism evidence="4 5">
    <name type="scientific">Xylona heveae (strain CBS 132557 / TC161)</name>
    <dbReference type="NCBI Taxonomy" id="1328760"/>
    <lineage>
        <taxon>Eukaryota</taxon>
        <taxon>Fungi</taxon>
        <taxon>Dikarya</taxon>
        <taxon>Ascomycota</taxon>
        <taxon>Pezizomycotina</taxon>
        <taxon>Xylonomycetes</taxon>
        <taxon>Xylonales</taxon>
        <taxon>Xylonaceae</taxon>
        <taxon>Xylona</taxon>
    </lineage>
</organism>
<gene>
    <name evidence="4" type="ORF">L228DRAFT_240779</name>
</gene>
<dbReference type="SUPFAM" id="SSF51735">
    <property type="entry name" value="NAD(P)-binding Rossmann-fold domains"/>
    <property type="match status" value="1"/>
</dbReference>
<dbReference type="PANTHER" id="PTHR45348:SF2">
    <property type="entry name" value="ZINC-TYPE ALCOHOL DEHYDROGENASE-LIKE PROTEIN C2E1P3.01"/>
    <property type="match status" value="1"/>
</dbReference>
<dbReference type="EMBL" id="KV407463">
    <property type="protein sequence ID" value="KZF20235.1"/>
    <property type="molecule type" value="Genomic_DNA"/>
</dbReference>
<dbReference type="InParanoid" id="A0A165AC35"/>
<evidence type="ECO:0000313" key="4">
    <source>
        <dbReference type="EMBL" id="KZF20235.1"/>
    </source>
</evidence>
<dbReference type="Proteomes" id="UP000076632">
    <property type="component" value="Unassembled WGS sequence"/>
</dbReference>
<dbReference type="Pfam" id="PF08240">
    <property type="entry name" value="ADH_N"/>
    <property type="match status" value="1"/>
</dbReference>
<dbReference type="InterPro" id="IPR013154">
    <property type="entry name" value="ADH-like_N"/>
</dbReference>
<dbReference type="SMART" id="SM00829">
    <property type="entry name" value="PKS_ER"/>
    <property type="match status" value="1"/>
</dbReference>
<name>A0A165AC35_XYLHT</name>
<dbReference type="InterPro" id="IPR020843">
    <property type="entry name" value="ER"/>
</dbReference>
<proteinExistence type="inferred from homology"/>
<reference evidence="4 5" key="1">
    <citation type="journal article" date="2016" name="Fungal Biol.">
        <title>The genome of Xylona heveae provides a window into fungal endophytism.</title>
        <authorList>
            <person name="Gazis R."/>
            <person name="Kuo A."/>
            <person name="Riley R."/>
            <person name="LaButti K."/>
            <person name="Lipzen A."/>
            <person name="Lin J."/>
            <person name="Amirebrahimi M."/>
            <person name="Hesse C.N."/>
            <person name="Spatafora J.W."/>
            <person name="Henrissat B."/>
            <person name="Hainaut M."/>
            <person name="Grigoriev I.V."/>
            <person name="Hibbett D.S."/>
        </authorList>
    </citation>
    <scope>NUCLEOTIDE SEQUENCE [LARGE SCALE GENOMIC DNA]</scope>
    <source>
        <strain evidence="4 5">TC161</strain>
    </source>
</reference>
<dbReference type="STRING" id="1328760.A0A165AC35"/>
<dbReference type="CDD" id="cd08249">
    <property type="entry name" value="enoyl_reductase_like"/>
    <property type="match status" value="1"/>
</dbReference>
<protein>
    <submittedName>
        <fullName evidence="4">GroES-like protein</fullName>
    </submittedName>
</protein>
<dbReference type="Gene3D" id="3.40.50.720">
    <property type="entry name" value="NAD(P)-binding Rossmann-like Domain"/>
    <property type="match status" value="1"/>
</dbReference>
<evidence type="ECO:0000313" key="5">
    <source>
        <dbReference type="Proteomes" id="UP000076632"/>
    </source>
</evidence>
<dbReference type="Pfam" id="PF00107">
    <property type="entry name" value="ADH_zinc_N"/>
    <property type="match status" value="1"/>
</dbReference>
<dbReference type="GO" id="GO:0016651">
    <property type="term" value="F:oxidoreductase activity, acting on NAD(P)H"/>
    <property type="evidence" value="ECO:0007669"/>
    <property type="project" value="InterPro"/>
</dbReference>
<dbReference type="SUPFAM" id="SSF50129">
    <property type="entry name" value="GroES-like"/>
    <property type="match status" value="1"/>
</dbReference>
<dbReference type="InterPro" id="IPR047122">
    <property type="entry name" value="Trans-enoyl_RdTase-like"/>
</dbReference>